<evidence type="ECO:0000256" key="1">
    <source>
        <dbReference type="ARBA" id="ARBA00007677"/>
    </source>
</evidence>
<evidence type="ECO:0000313" key="5">
    <source>
        <dbReference type="Proteomes" id="UP000789759"/>
    </source>
</evidence>
<dbReference type="Gene3D" id="3.90.550.10">
    <property type="entry name" value="Spore Coat Polysaccharide Biosynthesis Protein SpsA, Chain A"/>
    <property type="match status" value="1"/>
</dbReference>
<keyword evidence="5" id="KW-1185">Reference proteome</keyword>
<dbReference type="PANTHER" id="PTHR31121:SF6">
    <property type="entry name" value="ALPHA-1,2 MANNOSYLTRANSFERASE KTR1"/>
    <property type="match status" value="1"/>
</dbReference>
<evidence type="ECO:0000256" key="2">
    <source>
        <dbReference type="ARBA" id="ARBA00022679"/>
    </source>
</evidence>
<sequence length="284" mass="33930">LQENNANTEQKRKANACIVVLTRNDDLYDIRHSMRQLEDRFNHKYNYPYVFLNNEPFTQGFINVTSAMTKANVSYGLIPKEHWSVPSDIDKERLSISLESPLPRSSELTYHHMCSYDYYWRLEPGVDFYCDIDFDPFVYMKENDIKYGFTLVQYEEFDTIPTLWNTVKEFIKIYPHLITNDSIFDFITNDNGETYNLCQFWSNFEIGDLNLWRSDEYSIFFNFLDEKGGFYYERWGDAPIHTIATALFLKKHQVRYFEEIGYYHHEVINCPQGNEFLSKCDCRP</sequence>
<dbReference type="GO" id="GO:0006487">
    <property type="term" value="P:protein N-linked glycosylation"/>
    <property type="evidence" value="ECO:0007669"/>
    <property type="project" value="TreeGrafter"/>
</dbReference>
<organism evidence="4 5">
    <name type="scientific">Cetraspora pellucida</name>
    <dbReference type="NCBI Taxonomy" id="1433469"/>
    <lineage>
        <taxon>Eukaryota</taxon>
        <taxon>Fungi</taxon>
        <taxon>Fungi incertae sedis</taxon>
        <taxon>Mucoromycota</taxon>
        <taxon>Glomeromycotina</taxon>
        <taxon>Glomeromycetes</taxon>
        <taxon>Diversisporales</taxon>
        <taxon>Gigasporaceae</taxon>
        <taxon>Cetraspora</taxon>
    </lineage>
</organism>
<evidence type="ECO:0000256" key="3">
    <source>
        <dbReference type="PIRSR" id="PIRSR018153-1"/>
    </source>
</evidence>
<feature type="non-terminal residue" evidence="4">
    <location>
        <position position="1"/>
    </location>
</feature>
<dbReference type="GO" id="GO:0000026">
    <property type="term" value="F:alpha-1,2-mannosyltransferase activity"/>
    <property type="evidence" value="ECO:0007669"/>
    <property type="project" value="TreeGrafter"/>
</dbReference>
<dbReference type="AlphaFoldDB" id="A0A9N9P4J4"/>
<dbReference type="GO" id="GO:0016020">
    <property type="term" value="C:membrane"/>
    <property type="evidence" value="ECO:0007669"/>
    <property type="project" value="InterPro"/>
</dbReference>
<name>A0A9N9P4J4_9GLOM</name>
<comment type="caution">
    <text evidence="4">The sequence shown here is derived from an EMBL/GenBank/DDBJ whole genome shotgun (WGS) entry which is preliminary data.</text>
</comment>
<protein>
    <submittedName>
        <fullName evidence="4">21575_t:CDS:1</fullName>
    </submittedName>
</protein>
<feature type="non-terminal residue" evidence="4">
    <location>
        <position position="284"/>
    </location>
</feature>
<dbReference type="GO" id="GO:0005794">
    <property type="term" value="C:Golgi apparatus"/>
    <property type="evidence" value="ECO:0007669"/>
    <property type="project" value="TreeGrafter"/>
</dbReference>
<comment type="similarity">
    <text evidence="1">Belongs to the glycosyltransferase 15 family.</text>
</comment>
<dbReference type="InterPro" id="IPR002685">
    <property type="entry name" value="Glyco_trans_15"/>
</dbReference>
<gene>
    <name evidence="4" type="ORF">CPELLU_LOCUS17861</name>
</gene>
<keyword evidence="2" id="KW-0808">Transferase</keyword>
<reference evidence="4" key="1">
    <citation type="submission" date="2021-06" db="EMBL/GenBank/DDBJ databases">
        <authorList>
            <person name="Kallberg Y."/>
            <person name="Tangrot J."/>
            <person name="Rosling A."/>
        </authorList>
    </citation>
    <scope>NUCLEOTIDE SEQUENCE</scope>
    <source>
        <strain evidence="4">FL966</strain>
    </source>
</reference>
<dbReference type="Proteomes" id="UP000789759">
    <property type="component" value="Unassembled WGS sequence"/>
</dbReference>
<dbReference type="InterPro" id="IPR029044">
    <property type="entry name" value="Nucleotide-diphossugar_trans"/>
</dbReference>
<dbReference type="Pfam" id="PF01793">
    <property type="entry name" value="Glyco_transf_15"/>
    <property type="match status" value="1"/>
</dbReference>
<accession>A0A9N9P4J4</accession>
<dbReference type="PANTHER" id="PTHR31121">
    <property type="entry name" value="ALPHA-1,2 MANNOSYLTRANSFERASE KTR1"/>
    <property type="match status" value="1"/>
</dbReference>
<dbReference type="GO" id="GO:0000032">
    <property type="term" value="P:cell wall mannoprotein biosynthetic process"/>
    <property type="evidence" value="ECO:0007669"/>
    <property type="project" value="TreeGrafter"/>
</dbReference>
<dbReference type="EMBL" id="CAJVQA010032335">
    <property type="protein sequence ID" value="CAG8803026.1"/>
    <property type="molecule type" value="Genomic_DNA"/>
</dbReference>
<dbReference type="SUPFAM" id="SSF53448">
    <property type="entry name" value="Nucleotide-diphospho-sugar transferases"/>
    <property type="match status" value="1"/>
</dbReference>
<proteinExistence type="inferred from homology"/>
<feature type="active site" description="Nucleophile" evidence="3">
    <location>
        <position position="205"/>
    </location>
</feature>
<dbReference type="PIRSF" id="PIRSF018153">
    <property type="entry name" value="Glyco_trans_15"/>
    <property type="match status" value="1"/>
</dbReference>
<evidence type="ECO:0000313" key="4">
    <source>
        <dbReference type="EMBL" id="CAG8803026.1"/>
    </source>
</evidence>
<dbReference type="OrthoDB" id="439943at2759"/>